<dbReference type="PROSITE" id="PS00107">
    <property type="entry name" value="PROTEIN_KINASE_ATP"/>
    <property type="match status" value="1"/>
</dbReference>
<evidence type="ECO:0000256" key="6">
    <source>
        <dbReference type="ARBA" id="ARBA00022729"/>
    </source>
</evidence>
<evidence type="ECO:0000256" key="2">
    <source>
        <dbReference type="ARBA" id="ARBA00012513"/>
    </source>
</evidence>
<evidence type="ECO:0000256" key="16">
    <source>
        <dbReference type="PROSITE-ProRule" id="PRU10141"/>
    </source>
</evidence>
<keyword evidence="6 17" id="KW-0732">Signal</keyword>
<evidence type="ECO:0000259" key="18">
    <source>
        <dbReference type="PROSITE" id="PS50011"/>
    </source>
</evidence>
<dbReference type="PROSITE" id="PS51473">
    <property type="entry name" value="GNK2"/>
    <property type="match status" value="2"/>
</dbReference>
<keyword evidence="9" id="KW-0418">Kinase</keyword>
<proteinExistence type="predicted"/>
<evidence type="ECO:0000313" key="21">
    <source>
        <dbReference type="Proteomes" id="UP001164776"/>
    </source>
</evidence>
<dbReference type="OrthoDB" id="1405469at2759"/>
<dbReference type="AlphaFoldDB" id="A0A9W8CDU2"/>
<dbReference type="CDD" id="cd23509">
    <property type="entry name" value="Gnk2-like"/>
    <property type="match status" value="1"/>
</dbReference>
<evidence type="ECO:0000256" key="13">
    <source>
        <dbReference type="ARBA" id="ARBA00023180"/>
    </source>
</evidence>
<dbReference type="GO" id="GO:0004674">
    <property type="term" value="F:protein serine/threonine kinase activity"/>
    <property type="evidence" value="ECO:0007669"/>
    <property type="project" value="UniProtKB-KW"/>
</dbReference>
<dbReference type="Pfam" id="PF00069">
    <property type="entry name" value="Pkinase"/>
    <property type="match status" value="1"/>
</dbReference>
<evidence type="ECO:0000256" key="5">
    <source>
        <dbReference type="ARBA" id="ARBA00022692"/>
    </source>
</evidence>
<evidence type="ECO:0000256" key="15">
    <source>
        <dbReference type="ARBA" id="ARBA00048679"/>
    </source>
</evidence>
<evidence type="ECO:0000256" key="1">
    <source>
        <dbReference type="ARBA" id="ARBA00004479"/>
    </source>
</evidence>
<dbReference type="Gene3D" id="1.10.510.10">
    <property type="entry name" value="Transferase(Phosphotransferase) domain 1"/>
    <property type="match status" value="1"/>
</dbReference>
<evidence type="ECO:0000256" key="3">
    <source>
        <dbReference type="ARBA" id="ARBA00022527"/>
    </source>
</evidence>
<keyword evidence="8 16" id="KW-0547">Nucleotide-binding</keyword>
<evidence type="ECO:0000256" key="12">
    <source>
        <dbReference type="ARBA" id="ARBA00023136"/>
    </source>
</evidence>
<evidence type="ECO:0000256" key="9">
    <source>
        <dbReference type="ARBA" id="ARBA00022777"/>
    </source>
</evidence>
<name>A0A9W8CDU2_9POAL</name>
<sequence>MSPSRCRLQLTVYGALLVVLGLVAAPGALSQDPRPCATKANGSYVCPDCSPSAANSSRGAAFEANVLRFRDALKVMSAGGNATFLNATFAAAGDAAGDMVYGLAACLADAERIACAACLAAASELPGTRCGGARAMVLWFFGVADTSPARRYLVHSPNGFSNPGAQAMARAVLGGRMLSAAKTPVRSVRGVEQLVFTADNGEQSQGTSGSSTTKAATLQGVAQCTQDLPPEECGRCLRSHMDWLGVRFADLDGVRLNGASCYLRYDLKAVDPRPSTAQPTTDPLVPSSAAIRSSSLMHADIVAGVPGAQQLPQRYSYADVREMTSSFTERLGQGGFGTVYKGRLPDGRDVAVKMLNETKDDFLNEVSSISSTSHVNVVKLLGFCLDVSKTTGKACLIYEYMPKGSLDRYAVGRGGERLSWDRMFNIVVGVARGLEYLHRGCNDHILHLDIKPHNILLDQNLRPKISDFGLAKIRPQESNIAVSVTIGKGTISYMAPELIWPHLAERPGVATSKADVYSYGMTVLEVVGARRSVDNGEGASGSSDDDPGNYFQLLYDDLDGFCRTAACGCDDQAGAEDLLKKMTVVGLWCIRARLWRCWRIPRSTSWSGRHVKLVRIQSSIDVPILNFLFLLSSSHSEYYSHCLTRDI</sequence>
<dbReference type="InterPro" id="IPR011009">
    <property type="entry name" value="Kinase-like_dom_sf"/>
</dbReference>
<evidence type="ECO:0000256" key="14">
    <source>
        <dbReference type="ARBA" id="ARBA00047899"/>
    </source>
</evidence>
<accession>A0A9W8CDU2</accession>
<dbReference type="EMBL" id="MU630021">
    <property type="protein sequence ID" value="KAJ1254515.1"/>
    <property type="molecule type" value="Genomic_DNA"/>
</dbReference>
<dbReference type="InterPro" id="IPR008271">
    <property type="entry name" value="Ser/Thr_kinase_AS"/>
</dbReference>
<organism evidence="20 21">
    <name type="scientific">Paspalum vaginatum</name>
    <name type="common">seashore paspalum</name>
    <dbReference type="NCBI Taxonomy" id="158149"/>
    <lineage>
        <taxon>Eukaryota</taxon>
        <taxon>Viridiplantae</taxon>
        <taxon>Streptophyta</taxon>
        <taxon>Embryophyta</taxon>
        <taxon>Tracheophyta</taxon>
        <taxon>Spermatophyta</taxon>
        <taxon>Magnoliopsida</taxon>
        <taxon>Liliopsida</taxon>
        <taxon>Poales</taxon>
        <taxon>Poaceae</taxon>
        <taxon>PACMAD clade</taxon>
        <taxon>Panicoideae</taxon>
        <taxon>Andropogonodae</taxon>
        <taxon>Paspaleae</taxon>
        <taxon>Paspalinae</taxon>
        <taxon>Paspalum</taxon>
    </lineage>
</organism>
<dbReference type="InterPro" id="IPR002902">
    <property type="entry name" value="GNK2"/>
</dbReference>
<dbReference type="FunFam" id="1.10.510.10:FF:001023">
    <property type="entry name" value="Os07g0541700 protein"/>
    <property type="match status" value="1"/>
</dbReference>
<keyword evidence="21" id="KW-1185">Reference proteome</keyword>
<dbReference type="PROSITE" id="PS50011">
    <property type="entry name" value="PROTEIN_KINASE_DOM"/>
    <property type="match status" value="1"/>
</dbReference>
<dbReference type="PANTHER" id="PTHR27009">
    <property type="entry name" value="RUST RESISTANCE KINASE LR10-RELATED"/>
    <property type="match status" value="1"/>
</dbReference>
<dbReference type="EC" id="2.7.11.1" evidence="2"/>
<dbReference type="Proteomes" id="UP001164776">
    <property type="component" value="Unassembled WGS sequence"/>
</dbReference>
<dbReference type="InterPro" id="IPR000719">
    <property type="entry name" value="Prot_kinase_dom"/>
</dbReference>
<evidence type="ECO:0000256" key="4">
    <source>
        <dbReference type="ARBA" id="ARBA00022679"/>
    </source>
</evidence>
<dbReference type="InterPro" id="IPR045874">
    <property type="entry name" value="LRK10/LRL21-25-like"/>
</dbReference>
<dbReference type="Pfam" id="PF01657">
    <property type="entry name" value="Stress-antifung"/>
    <property type="match status" value="2"/>
</dbReference>
<evidence type="ECO:0000313" key="20">
    <source>
        <dbReference type="EMBL" id="KAJ1254515.1"/>
    </source>
</evidence>
<feature type="chain" id="PRO_5040858208" description="non-specific serine/threonine protein kinase" evidence="17">
    <location>
        <begin position="31"/>
        <end position="647"/>
    </location>
</feature>
<dbReference type="PROSITE" id="PS00108">
    <property type="entry name" value="PROTEIN_KINASE_ST"/>
    <property type="match status" value="1"/>
</dbReference>
<comment type="caution">
    <text evidence="20">The sequence shown here is derived from an EMBL/GenBank/DDBJ whole genome shotgun (WGS) entry which is preliminary data.</text>
</comment>
<evidence type="ECO:0000256" key="7">
    <source>
        <dbReference type="ARBA" id="ARBA00022737"/>
    </source>
</evidence>
<evidence type="ECO:0000256" key="17">
    <source>
        <dbReference type="SAM" id="SignalP"/>
    </source>
</evidence>
<keyword evidence="11" id="KW-1133">Transmembrane helix</keyword>
<evidence type="ECO:0000256" key="10">
    <source>
        <dbReference type="ARBA" id="ARBA00022840"/>
    </source>
</evidence>
<reference evidence="20 21" key="1">
    <citation type="submission" date="2022-10" db="EMBL/GenBank/DDBJ databases">
        <title>WGS assembly of Paspalum vaginatum 540-79.</title>
        <authorList>
            <person name="Sun G."/>
            <person name="Wase N."/>
            <person name="Shu S."/>
            <person name="Jenkins J."/>
            <person name="Zhou B."/>
            <person name="Torres-Rodriguez J."/>
            <person name="Chen C."/>
            <person name="Sandor L."/>
            <person name="Plott C."/>
            <person name="Yoshinga Y."/>
            <person name="Daum C."/>
            <person name="Qi P."/>
            <person name="Barry K."/>
            <person name="Lipzen A."/>
            <person name="Berry L."/>
            <person name="Pedersen C."/>
            <person name="Gottilla T."/>
            <person name="Foltz A."/>
            <person name="Yu H."/>
            <person name="O'Malley R."/>
            <person name="Zhang C."/>
            <person name="Devos K."/>
            <person name="Sigmon B."/>
            <person name="Yu B."/>
            <person name="Obata T."/>
            <person name="Schmutz J."/>
            <person name="Schnable J."/>
        </authorList>
    </citation>
    <scope>NUCLEOTIDE SEQUENCE [LARGE SCALE GENOMIC DNA]</scope>
    <source>
        <strain evidence="21">cv. 540-79</strain>
    </source>
</reference>
<dbReference type="GO" id="GO:0016020">
    <property type="term" value="C:membrane"/>
    <property type="evidence" value="ECO:0007669"/>
    <property type="project" value="UniProtKB-SubCell"/>
</dbReference>
<dbReference type="InterPro" id="IPR038408">
    <property type="entry name" value="GNK2_sf"/>
</dbReference>
<dbReference type="SMART" id="SM00220">
    <property type="entry name" value="S_TKc"/>
    <property type="match status" value="1"/>
</dbReference>
<keyword evidence="3" id="KW-0723">Serine/threonine-protein kinase</keyword>
<comment type="subcellular location">
    <subcellularLocation>
        <location evidence="1">Membrane</location>
        <topology evidence="1">Single-pass type I membrane protein</topology>
    </subcellularLocation>
</comment>
<evidence type="ECO:0000256" key="11">
    <source>
        <dbReference type="ARBA" id="ARBA00022989"/>
    </source>
</evidence>
<gene>
    <name evidence="20" type="ORF">BS78_K039800</name>
</gene>
<evidence type="ECO:0000256" key="8">
    <source>
        <dbReference type="ARBA" id="ARBA00022741"/>
    </source>
</evidence>
<dbReference type="SUPFAM" id="SSF56112">
    <property type="entry name" value="Protein kinase-like (PK-like)"/>
    <property type="match status" value="1"/>
</dbReference>
<feature type="domain" description="Protein kinase" evidence="18">
    <location>
        <begin position="325"/>
        <end position="647"/>
    </location>
</feature>
<keyword evidence="5" id="KW-0812">Transmembrane</keyword>
<keyword evidence="10 16" id="KW-0067">ATP-binding</keyword>
<feature type="signal peptide" evidence="17">
    <location>
        <begin position="1"/>
        <end position="30"/>
    </location>
</feature>
<keyword evidence="13" id="KW-0325">Glycoprotein</keyword>
<comment type="catalytic activity">
    <reaction evidence="14">
        <text>L-threonyl-[protein] + ATP = O-phospho-L-threonyl-[protein] + ADP + H(+)</text>
        <dbReference type="Rhea" id="RHEA:46608"/>
        <dbReference type="Rhea" id="RHEA-COMP:11060"/>
        <dbReference type="Rhea" id="RHEA-COMP:11605"/>
        <dbReference type="ChEBI" id="CHEBI:15378"/>
        <dbReference type="ChEBI" id="CHEBI:30013"/>
        <dbReference type="ChEBI" id="CHEBI:30616"/>
        <dbReference type="ChEBI" id="CHEBI:61977"/>
        <dbReference type="ChEBI" id="CHEBI:456216"/>
        <dbReference type="EC" id="2.7.11.1"/>
    </reaction>
</comment>
<keyword evidence="4" id="KW-0808">Transferase</keyword>
<feature type="domain" description="Gnk2-homologous" evidence="19">
    <location>
        <begin position="165"/>
        <end position="270"/>
    </location>
</feature>
<protein>
    <recommendedName>
        <fullName evidence="2">non-specific serine/threonine protein kinase</fullName>
        <ecNumber evidence="2">2.7.11.1</ecNumber>
    </recommendedName>
</protein>
<feature type="binding site" evidence="16">
    <location>
        <position position="353"/>
    </location>
    <ligand>
        <name>ATP</name>
        <dbReference type="ChEBI" id="CHEBI:30616"/>
    </ligand>
</feature>
<keyword evidence="12" id="KW-0472">Membrane</keyword>
<comment type="catalytic activity">
    <reaction evidence="15">
        <text>L-seryl-[protein] + ATP = O-phospho-L-seryl-[protein] + ADP + H(+)</text>
        <dbReference type="Rhea" id="RHEA:17989"/>
        <dbReference type="Rhea" id="RHEA-COMP:9863"/>
        <dbReference type="Rhea" id="RHEA-COMP:11604"/>
        <dbReference type="ChEBI" id="CHEBI:15378"/>
        <dbReference type="ChEBI" id="CHEBI:29999"/>
        <dbReference type="ChEBI" id="CHEBI:30616"/>
        <dbReference type="ChEBI" id="CHEBI:83421"/>
        <dbReference type="ChEBI" id="CHEBI:456216"/>
        <dbReference type="EC" id="2.7.11.1"/>
    </reaction>
</comment>
<dbReference type="InterPro" id="IPR017441">
    <property type="entry name" value="Protein_kinase_ATP_BS"/>
</dbReference>
<keyword evidence="7" id="KW-0677">Repeat</keyword>
<feature type="domain" description="Gnk2-homologous" evidence="19">
    <location>
        <begin position="44"/>
        <end position="152"/>
    </location>
</feature>
<dbReference type="GO" id="GO:0005524">
    <property type="term" value="F:ATP binding"/>
    <property type="evidence" value="ECO:0007669"/>
    <property type="project" value="UniProtKB-UniRule"/>
</dbReference>
<dbReference type="Gene3D" id="3.30.430.20">
    <property type="entry name" value="Gnk2 domain, C-X8-C-X2-C motif"/>
    <property type="match status" value="2"/>
</dbReference>
<evidence type="ECO:0000259" key="19">
    <source>
        <dbReference type="PROSITE" id="PS51473"/>
    </source>
</evidence>